<dbReference type="InterPro" id="IPR020094">
    <property type="entry name" value="TruA/RsuA/RluB/E/F_N"/>
</dbReference>
<dbReference type="Gene3D" id="3.30.70.660">
    <property type="entry name" value="Pseudouridine synthase I, catalytic domain, C-terminal subdomain"/>
    <property type="match status" value="1"/>
</dbReference>
<evidence type="ECO:0000256" key="2">
    <source>
        <dbReference type="ARBA" id="ARBA00001832"/>
    </source>
</evidence>
<dbReference type="EMBL" id="KE651166">
    <property type="protein sequence ID" value="EEB05313.1"/>
    <property type="molecule type" value="Genomic_DNA"/>
</dbReference>
<dbReference type="GO" id="GO:0003723">
    <property type="term" value="F:RNA binding"/>
    <property type="evidence" value="ECO:0007669"/>
    <property type="project" value="InterPro"/>
</dbReference>
<comment type="subcellular location">
    <subcellularLocation>
        <location evidence="3">Nucleus</location>
    </subcellularLocation>
</comment>
<evidence type="ECO:0000313" key="18">
    <source>
        <dbReference type="EMBL" id="EEB05313.1"/>
    </source>
</evidence>
<evidence type="ECO:0000256" key="9">
    <source>
        <dbReference type="ARBA" id="ARBA00023242"/>
    </source>
</evidence>
<dbReference type="eggNOG" id="KOG2553">
    <property type="taxonomic scope" value="Eukaryota"/>
</dbReference>
<dbReference type="InterPro" id="IPR020095">
    <property type="entry name" value="PsdUridine_synth_TruA_C"/>
</dbReference>
<evidence type="ECO:0000256" key="10">
    <source>
        <dbReference type="ARBA" id="ARBA00036943"/>
    </source>
</evidence>
<dbReference type="RefSeq" id="XP_002171606.1">
    <property type="nucleotide sequence ID" value="XM_002171570.2"/>
</dbReference>
<gene>
    <name evidence="19" type="primary">pus2</name>
    <name evidence="18" type="ORF">SJAG_00319</name>
</gene>
<evidence type="ECO:0000313" key="20">
    <source>
        <dbReference type="Proteomes" id="UP000001744"/>
    </source>
</evidence>
<feature type="domain" description="Pseudouridine synthase I TruA alpha/beta" evidence="17">
    <location>
        <begin position="280"/>
        <end position="364"/>
    </location>
</feature>
<dbReference type="GeneID" id="7049631"/>
<dbReference type="FunFam" id="3.30.70.580:FF:000002">
    <property type="entry name" value="tRNA pseudouridine synthase"/>
    <property type="match status" value="1"/>
</dbReference>
<feature type="binding site" evidence="16">
    <location>
        <position position="156"/>
    </location>
    <ligand>
        <name>substrate</name>
    </ligand>
</feature>
<comment type="catalytic activity">
    <reaction evidence="10">
        <text>a uridine in tRNA = a pseudouridine in tRNA</text>
        <dbReference type="Rhea" id="RHEA:54572"/>
        <dbReference type="Rhea" id="RHEA-COMP:13339"/>
        <dbReference type="Rhea" id="RHEA-COMP:13934"/>
        <dbReference type="ChEBI" id="CHEBI:65314"/>
        <dbReference type="ChEBI" id="CHEBI:65315"/>
    </reaction>
</comment>
<evidence type="ECO:0000256" key="11">
    <source>
        <dbReference type="ARBA" id="ARBA00053072"/>
    </source>
</evidence>
<dbReference type="SUPFAM" id="SSF55120">
    <property type="entry name" value="Pseudouridine synthase"/>
    <property type="match status" value="1"/>
</dbReference>
<dbReference type="VEuPathDB" id="FungiDB:SJAG_00319"/>
<evidence type="ECO:0000256" key="8">
    <source>
        <dbReference type="ARBA" id="ARBA00023235"/>
    </source>
</evidence>
<comment type="catalytic activity">
    <reaction evidence="2">
        <text>uridine in snRNA = pseudouridine in snRNA</text>
        <dbReference type="Rhea" id="RHEA:51124"/>
        <dbReference type="Rhea" id="RHEA-COMP:12891"/>
        <dbReference type="Rhea" id="RHEA-COMP:12892"/>
        <dbReference type="ChEBI" id="CHEBI:65314"/>
        <dbReference type="ChEBI" id="CHEBI:65315"/>
    </reaction>
</comment>
<dbReference type="GO" id="GO:1990481">
    <property type="term" value="P:mRNA pseudouridine synthesis"/>
    <property type="evidence" value="ECO:0000318"/>
    <property type="project" value="GO_Central"/>
</dbReference>
<keyword evidence="9" id="KW-0539">Nucleus</keyword>
<dbReference type="InterPro" id="IPR041708">
    <property type="entry name" value="PUS1/PUS2-like"/>
</dbReference>
<dbReference type="NCBIfam" id="TIGR00071">
    <property type="entry name" value="hisT_truA"/>
    <property type="match status" value="1"/>
</dbReference>
<dbReference type="CDD" id="cd02568">
    <property type="entry name" value="PseudoU_synth_PUS1_PUS2"/>
    <property type="match status" value="1"/>
</dbReference>
<comment type="function">
    <text evidence="11">Formation of pseudouridine at positions 27 and 28 in the anticodon stem and loop of transfer RNAs; at positions 34 and 36 of intron-containing precursor tRNA(Ile) and at position 35 in the intron-containing tRNA(Tyr). Catalyzes pseudouridylation at position 44 in U2 snRNA. Also catalyzes pseudouridylation of mRNAs.</text>
</comment>
<dbReference type="STRING" id="402676.B6JVB2"/>
<keyword evidence="8" id="KW-0413">Isomerase</keyword>
<comment type="similarity">
    <text evidence="4">Belongs to the tRNA pseudouridine synthase TruA family.</text>
</comment>
<evidence type="ECO:0000256" key="1">
    <source>
        <dbReference type="ARBA" id="ARBA00001166"/>
    </source>
</evidence>
<dbReference type="OrthoDB" id="10256309at2759"/>
<proteinExistence type="inferred from homology"/>
<dbReference type="GO" id="GO:0031120">
    <property type="term" value="P:snRNA pseudouridine synthesis"/>
    <property type="evidence" value="ECO:0007669"/>
    <property type="project" value="UniProtKB-ARBA"/>
</dbReference>
<dbReference type="GO" id="GO:0031119">
    <property type="term" value="P:tRNA pseudouridine synthesis"/>
    <property type="evidence" value="ECO:0000318"/>
    <property type="project" value="GO_Central"/>
</dbReference>
<dbReference type="PANTHER" id="PTHR11142">
    <property type="entry name" value="PSEUDOURIDYLATE SYNTHASE"/>
    <property type="match status" value="1"/>
</dbReference>
<dbReference type="GO" id="GO:0009982">
    <property type="term" value="F:pseudouridine synthase activity"/>
    <property type="evidence" value="ECO:0000318"/>
    <property type="project" value="GO_Central"/>
</dbReference>
<comment type="catalytic activity">
    <reaction evidence="1">
        <text>a uridine in mRNA = a pseudouridine in mRNA</text>
        <dbReference type="Rhea" id="RHEA:56644"/>
        <dbReference type="Rhea" id="RHEA-COMP:14658"/>
        <dbReference type="Rhea" id="RHEA-COMP:14659"/>
        <dbReference type="ChEBI" id="CHEBI:65314"/>
        <dbReference type="ChEBI" id="CHEBI:65315"/>
    </reaction>
</comment>
<accession>B6JVB2</accession>
<sequence>MEESLKRKLEDAGDVVTDTELVKKQATVNKEPSCQSNVGQVRIAVLLGYSGTKYHGIQLNNPHATIERVVLDVFQALGLIRDTDADHISLSRAARTDKGVHALGNVVSFLVSNFTFTGKELATRLNEKLPEDIRVWDVLKVPMSFNPRLCCDSRLYEYYLPSFALIPPRTTCQLGKKMQPNLARKNLPDEEANFVRDIQQEVNTFWESIDTESIRLKDEFEKDPESFQNPYTKYFPDKPIPPHIKLPATVKLKKALKCVERHSYMKYRVSSTRLAFFQKACEEYIGNHNFHNFTVNQDAASRSSWRYIHSIQLGKPFVYKEWEWVPVFLHGQSFMLHQIRKMLAHAIMVVRTAAPISCVTKAFTETPLNISRSPGHVLLLRNPVFSNIPQDWKDKGYEDIHFDEHANAMEKLADTQVFPQMFEIEQKEQMFYNFLSYANAHAGTQFDYLYEES</sequence>
<evidence type="ECO:0000313" key="19">
    <source>
        <dbReference type="JaponicusDB" id="SJAG_00319"/>
    </source>
</evidence>
<keyword evidence="5" id="KW-0507">mRNA processing</keyword>
<dbReference type="JaponicusDB" id="SJAG_00319">
    <property type="gene designation" value="pus2"/>
</dbReference>
<dbReference type="FunFam" id="3.30.70.660:FF:000002">
    <property type="entry name" value="tRNA pseudouridine synthase"/>
    <property type="match status" value="1"/>
</dbReference>
<dbReference type="SMR" id="B6JVB2"/>
<keyword evidence="20" id="KW-1185">Reference proteome</keyword>
<keyword evidence="6" id="KW-0819">tRNA processing</keyword>
<protein>
    <recommendedName>
        <fullName evidence="12">tRNA pseudouridine synthase 1</fullName>
    </recommendedName>
    <alternativeName>
        <fullName evidence="13">tRNA pseudouridylate synthase 1</fullName>
    </alternativeName>
    <alternativeName>
        <fullName evidence="14">tRNA-uridine isomerase 1</fullName>
    </alternativeName>
</protein>
<dbReference type="PANTHER" id="PTHR11142:SF28">
    <property type="entry name" value="TRNA PSEUDOURIDINE SYNTHASE 2"/>
    <property type="match status" value="1"/>
</dbReference>
<evidence type="ECO:0000256" key="14">
    <source>
        <dbReference type="ARBA" id="ARBA00080858"/>
    </source>
</evidence>
<reference evidence="18 20" key="1">
    <citation type="journal article" date="2011" name="Science">
        <title>Comparative functional genomics of the fission yeasts.</title>
        <authorList>
            <person name="Rhind N."/>
            <person name="Chen Z."/>
            <person name="Yassour M."/>
            <person name="Thompson D.A."/>
            <person name="Haas B.J."/>
            <person name="Habib N."/>
            <person name="Wapinski I."/>
            <person name="Roy S."/>
            <person name="Lin M.F."/>
            <person name="Heiman D.I."/>
            <person name="Young S.K."/>
            <person name="Furuya K."/>
            <person name="Guo Y."/>
            <person name="Pidoux A."/>
            <person name="Chen H.M."/>
            <person name="Robbertse B."/>
            <person name="Goldberg J.M."/>
            <person name="Aoki K."/>
            <person name="Bayne E.H."/>
            <person name="Berlin A.M."/>
            <person name="Desjardins C.A."/>
            <person name="Dobbs E."/>
            <person name="Dukaj L."/>
            <person name="Fan L."/>
            <person name="FitzGerald M.G."/>
            <person name="French C."/>
            <person name="Gujja S."/>
            <person name="Hansen K."/>
            <person name="Keifenheim D."/>
            <person name="Levin J.Z."/>
            <person name="Mosher R.A."/>
            <person name="Mueller C.A."/>
            <person name="Pfiffner J."/>
            <person name="Priest M."/>
            <person name="Russ C."/>
            <person name="Smialowska A."/>
            <person name="Swoboda P."/>
            <person name="Sykes S.M."/>
            <person name="Vaughn M."/>
            <person name="Vengrova S."/>
            <person name="Yoder R."/>
            <person name="Zeng Q."/>
            <person name="Allshire R."/>
            <person name="Baulcombe D."/>
            <person name="Birren B.W."/>
            <person name="Brown W."/>
            <person name="Ekwall K."/>
            <person name="Kellis M."/>
            <person name="Leatherwood J."/>
            <person name="Levin H."/>
            <person name="Margalit H."/>
            <person name="Martienssen R."/>
            <person name="Nieduszynski C.A."/>
            <person name="Spatafora J.W."/>
            <person name="Friedman N."/>
            <person name="Dalgaard J.Z."/>
            <person name="Baumann P."/>
            <person name="Niki H."/>
            <person name="Regev A."/>
            <person name="Nusbaum C."/>
        </authorList>
    </citation>
    <scope>NUCLEOTIDE SEQUENCE [LARGE SCALE GENOMIC DNA]</scope>
    <source>
        <strain evidence="20">yFS275 / FY16936</strain>
    </source>
</reference>
<dbReference type="Pfam" id="PF01416">
    <property type="entry name" value="PseudoU_synth_1"/>
    <property type="match status" value="1"/>
</dbReference>
<evidence type="ECO:0000256" key="5">
    <source>
        <dbReference type="ARBA" id="ARBA00022664"/>
    </source>
</evidence>
<dbReference type="InterPro" id="IPR001406">
    <property type="entry name" value="PsdUridine_synth_TruA"/>
</dbReference>
<evidence type="ECO:0000256" key="16">
    <source>
        <dbReference type="PIRSR" id="PIRSR641708-2"/>
    </source>
</evidence>
<feature type="active site" description="Nucleophile" evidence="15">
    <location>
        <position position="97"/>
    </location>
</feature>
<evidence type="ECO:0000256" key="3">
    <source>
        <dbReference type="ARBA" id="ARBA00004123"/>
    </source>
</evidence>
<organism evidence="18 20">
    <name type="scientific">Schizosaccharomyces japonicus (strain yFS275 / FY16936)</name>
    <name type="common">Fission yeast</name>
    <dbReference type="NCBI Taxonomy" id="402676"/>
    <lineage>
        <taxon>Eukaryota</taxon>
        <taxon>Fungi</taxon>
        <taxon>Dikarya</taxon>
        <taxon>Ascomycota</taxon>
        <taxon>Taphrinomycotina</taxon>
        <taxon>Schizosaccharomycetes</taxon>
        <taxon>Schizosaccharomycetales</taxon>
        <taxon>Schizosaccharomycetaceae</taxon>
        <taxon>Schizosaccharomyces</taxon>
    </lineage>
</organism>
<evidence type="ECO:0000256" key="4">
    <source>
        <dbReference type="ARBA" id="ARBA00009375"/>
    </source>
</evidence>
<evidence type="ECO:0000259" key="17">
    <source>
        <dbReference type="Pfam" id="PF01416"/>
    </source>
</evidence>
<dbReference type="GO" id="GO:0005634">
    <property type="term" value="C:nucleus"/>
    <property type="evidence" value="ECO:0000318"/>
    <property type="project" value="GO_Central"/>
</dbReference>
<name>B6JVB2_SCHJY</name>
<dbReference type="Gene3D" id="3.30.70.580">
    <property type="entry name" value="Pseudouridine synthase I, catalytic domain, N-terminal subdomain"/>
    <property type="match status" value="1"/>
</dbReference>
<dbReference type="OMA" id="WEWIPVT"/>
<evidence type="ECO:0000256" key="13">
    <source>
        <dbReference type="ARBA" id="ARBA00079072"/>
    </source>
</evidence>
<dbReference type="InterPro" id="IPR020097">
    <property type="entry name" value="PsdUridine_synth_TruA_a/b_dom"/>
</dbReference>
<dbReference type="AlphaFoldDB" id="B6JVB2"/>
<evidence type="ECO:0000256" key="15">
    <source>
        <dbReference type="PIRSR" id="PIRSR641708-1"/>
    </source>
</evidence>
<dbReference type="GO" id="GO:0006397">
    <property type="term" value="P:mRNA processing"/>
    <property type="evidence" value="ECO:0007669"/>
    <property type="project" value="UniProtKB-KW"/>
</dbReference>
<evidence type="ECO:0000256" key="6">
    <source>
        <dbReference type="ARBA" id="ARBA00022694"/>
    </source>
</evidence>
<dbReference type="InterPro" id="IPR020103">
    <property type="entry name" value="PsdUridine_synth_cat_dom_sf"/>
</dbReference>
<keyword evidence="7" id="KW-0862">Zinc</keyword>
<evidence type="ECO:0000256" key="12">
    <source>
        <dbReference type="ARBA" id="ARBA00073968"/>
    </source>
</evidence>
<dbReference type="Proteomes" id="UP000001744">
    <property type="component" value="Unassembled WGS sequence"/>
</dbReference>
<evidence type="ECO:0000256" key="7">
    <source>
        <dbReference type="ARBA" id="ARBA00022833"/>
    </source>
</evidence>
<dbReference type="HOGENOM" id="CLU_021971_0_0_1"/>